<dbReference type="Gene3D" id="1.10.357.10">
    <property type="entry name" value="Tetracycline Repressor, domain 2"/>
    <property type="match status" value="1"/>
</dbReference>
<dbReference type="PANTHER" id="PTHR47506:SF7">
    <property type="entry name" value="TRANSCRIPTIONAL REGULATORY PROTEIN"/>
    <property type="match status" value="1"/>
</dbReference>
<dbReference type="Proteomes" id="UP000298112">
    <property type="component" value="Unassembled WGS sequence"/>
</dbReference>
<evidence type="ECO:0000256" key="1">
    <source>
        <dbReference type="ARBA" id="ARBA00023015"/>
    </source>
</evidence>
<dbReference type="InterPro" id="IPR001647">
    <property type="entry name" value="HTH_TetR"/>
</dbReference>
<dbReference type="SUPFAM" id="SSF46689">
    <property type="entry name" value="Homeodomain-like"/>
    <property type="match status" value="1"/>
</dbReference>
<keyword evidence="7" id="KW-1185">Reference proteome</keyword>
<evidence type="ECO:0000313" key="6">
    <source>
        <dbReference type="EMBL" id="TGM58252.1"/>
    </source>
</evidence>
<gene>
    <name evidence="6" type="ORF">EHQ95_08255</name>
</gene>
<dbReference type="PROSITE" id="PS50977">
    <property type="entry name" value="HTH_TETR_2"/>
    <property type="match status" value="1"/>
</dbReference>
<evidence type="ECO:0000313" key="7">
    <source>
        <dbReference type="Proteomes" id="UP000298112"/>
    </source>
</evidence>
<evidence type="ECO:0000256" key="3">
    <source>
        <dbReference type="ARBA" id="ARBA00023163"/>
    </source>
</evidence>
<keyword evidence="1" id="KW-0805">Transcription regulation</keyword>
<keyword evidence="2 4" id="KW-0238">DNA-binding</keyword>
<evidence type="ECO:0000256" key="2">
    <source>
        <dbReference type="ARBA" id="ARBA00023125"/>
    </source>
</evidence>
<protein>
    <submittedName>
        <fullName evidence="6">TetR/AcrR family transcriptional regulator</fullName>
    </submittedName>
</protein>
<organism evidence="6 7">
    <name type="scientific">Leptospira vanthielii</name>
    <dbReference type="NCBI Taxonomy" id="293085"/>
    <lineage>
        <taxon>Bacteria</taxon>
        <taxon>Pseudomonadati</taxon>
        <taxon>Spirochaetota</taxon>
        <taxon>Spirochaetia</taxon>
        <taxon>Leptospirales</taxon>
        <taxon>Leptospiraceae</taxon>
        <taxon>Leptospira</taxon>
    </lineage>
</organism>
<dbReference type="EMBL" id="RQHF01000015">
    <property type="protein sequence ID" value="TGM58252.1"/>
    <property type="molecule type" value="Genomic_DNA"/>
</dbReference>
<reference evidence="7" key="1">
    <citation type="journal article" date="2019" name="PLoS Negl. Trop. Dis.">
        <title>Revisiting the worldwide diversity of Leptospira species in the environment.</title>
        <authorList>
            <person name="Vincent A.T."/>
            <person name="Schiettekatte O."/>
            <person name="Bourhy P."/>
            <person name="Veyrier F.J."/>
            <person name="Picardeau M."/>
        </authorList>
    </citation>
    <scope>NUCLEOTIDE SEQUENCE [LARGE SCALE GENOMIC DNA]</scope>
    <source>
        <strain evidence="7">201601955</strain>
    </source>
</reference>
<dbReference type="InterPro" id="IPR036271">
    <property type="entry name" value="Tet_transcr_reg_TetR-rel_C_sf"/>
</dbReference>
<evidence type="ECO:0000259" key="5">
    <source>
        <dbReference type="PROSITE" id="PS50977"/>
    </source>
</evidence>
<feature type="DNA-binding region" description="H-T-H motif" evidence="4">
    <location>
        <begin position="32"/>
        <end position="51"/>
    </location>
</feature>
<keyword evidence="3" id="KW-0804">Transcription</keyword>
<dbReference type="InterPro" id="IPR009057">
    <property type="entry name" value="Homeodomain-like_sf"/>
</dbReference>
<dbReference type="SUPFAM" id="SSF48498">
    <property type="entry name" value="Tetracyclin repressor-like, C-terminal domain"/>
    <property type="match status" value="1"/>
</dbReference>
<comment type="caution">
    <text evidence="6">The sequence shown here is derived from an EMBL/GenBank/DDBJ whole genome shotgun (WGS) entry which is preliminary data.</text>
</comment>
<name>A0ABY2NQ60_9LEPT</name>
<feature type="domain" description="HTH tetR-type" evidence="5">
    <location>
        <begin position="9"/>
        <end position="69"/>
    </location>
</feature>
<evidence type="ECO:0000256" key="4">
    <source>
        <dbReference type="PROSITE-ProRule" id="PRU00335"/>
    </source>
</evidence>
<proteinExistence type="predicted"/>
<dbReference type="PRINTS" id="PR00455">
    <property type="entry name" value="HTHTETR"/>
</dbReference>
<dbReference type="Pfam" id="PF00440">
    <property type="entry name" value="TetR_N"/>
    <property type="match status" value="1"/>
</dbReference>
<accession>A0ABY2NQ60</accession>
<dbReference type="RefSeq" id="WP_002981352.1">
    <property type="nucleotide sequence ID" value="NZ_RQHF01000015.1"/>
</dbReference>
<dbReference type="PANTHER" id="PTHR47506">
    <property type="entry name" value="TRANSCRIPTIONAL REGULATORY PROTEIN"/>
    <property type="match status" value="1"/>
</dbReference>
<dbReference type="Gene3D" id="1.10.10.60">
    <property type="entry name" value="Homeodomain-like"/>
    <property type="match status" value="1"/>
</dbReference>
<sequence>MKTKKGEKDKLRVAILDSAIRYFKENGSGASGISGIMNHAGLTTGALYSHFSSKDELFGETICRELEKLEFQLSQTFKKEKKNALKVMIETYFEEERLVEVGDGCVYTALGSDMHRSQASYRARYEKYTEKVFQLFADCIQLQFPKESAEACYEKAMVLYSGMVGAMTMARTTKNLKVAHAILAAEKKHLIQSFVAKEK</sequence>